<dbReference type="Gene3D" id="3.40.50.620">
    <property type="entry name" value="HUPs"/>
    <property type="match status" value="1"/>
</dbReference>
<dbReference type="PANTHER" id="PTHR43284">
    <property type="entry name" value="ASPARAGINE SYNTHETASE (GLUTAMINE-HYDROLYZING)"/>
    <property type="match status" value="1"/>
</dbReference>
<evidence type="ECO:0000256" key="2">
    <source>
        <dbReference type="ARBA" id="ARBA00012737"/>
    </source>
</evidence>
<evidence type="ECO:0000313" key="5">
    <source>
        <dbReference type="Proteomes" id="UP000219353"/>
    </source>
</evidence>
<protein>
    <recommendedName>
        <fullName evidence="2">asparagine synthase (glutamine-hydrolyzing)</fullName>
        <ecNumber evidence="2">6.3.5.4</ecNumber>
    </recommendedName>
</protein>
<dbReference type="PANTHER" id="PTHR43284:SF1">
    <property type="entry name" value="ASPARAGINE SYNTHETASE"/>
    <property type="match status" value="1"/>
</dbReference>
<evidence type="ECO:0000256" key="3">
    <source>
        <dbReference type="ARBA" id="ARBA00048741"/>
    </source>
</evidence>
<name>A0A285IV00_9GAMM</name>
<accession>A0A285IV00</accession>
<comment type="catalytic activity">
    <reaction evidence="3">
        <text>L-aspartate + L-glutamine + ATP + H2O = L-asparagine + L-glutamate + AMP + diphosphate + H(+)</text>
        <dbReference type="Rhea" id="RHEA:12228"/>
        <dbReference type="ChEBI" id="CHEBI:15377"/>
        <dbReference type="ChEBI" id="CHEBI:15378"/>
        <dbReference type="ChEBI" id="CHEBI:29985"/>
        <dbReference type="ChEBI" id="CHEBI:29991"/>
        <dbReference type="ChEBI" id="CHEBI:30616"/>
        <dbReference type="ChEBI" id="CHEBI:33019"/>
        <dbReference type="ChEBI" id="CHEBI:58048"/>
        <dbReference type="ChEBI" id="CHEBI:58359"/>
        <dbReference type="ChEBI" id="CHEBI:456215"/>
        <dbReference type="EC" id="6.3.5.4"/>
    </reaction>
</comment>
<dbReference type="EC" id="6.3.5.4" evidence="2"/>
<gene>
    <name evidence="4" type="ORF">SAMN06297280_2008</name>
</gene>
<dbReference type="InterPro" id="IPR051786">
    <property type="entry name" value="ASN_synthetase/amidase"/>
</dbReference>
<reference evidence="5" key="1">
    <citation type="submission" date="2017-09" db="EMBL/GenBank/DDBJ databases">
        <authorList>
            <person name="Varghese N."/>
            <person name="Submissions S."/>
        </authorList>
    </citation>
    <scope>NUCLEOTIDE SEQUENCE [LARGE SCALE GENOMIC DNA]</scope>
    <source>
        <strain evidence="5">CGMCC 1.12461</strain>
    </source>
</reference>
<comment type="pathway">
    <text evidence="1">Amino-acid biosynthesis; L-asparagine biosynthesis; L-asparagine from L-aspartate (L-Gln route): step 1/1.</text>
</comment>
<dbReference type="OrthoDB" id="248828at2"/>
<dbReference type="SUPFAM" id="SSF52402">
    <property type="entry name" value="Adenine nucleotide alpha hydrolases-like"/>
    <property type="match status" value="1"/>
</dbReference>
<dbReference type="InterPro" id="IPR014729">
    <property type="entry name" value="Rossmann-like_a/b/a_fold"/>
</dbReference>
<dbReference type="EMBL" id="OBEB01000003">
    <property type="protein sequence ID" value="SNY51865.1"/>
    <property type="molecule type" value="Genomic_DNA"/>
</dbReference>
<sequence>MVNQYMPNQPQFALESDLAGEFPLYLYWPQDKSTLFFSKSITALLNDARVPKPLKVSEEGLSFLLQSGVVPPPKTAYQDIYIVSIGDKAQVNTQNGKVQVIFSHEFPFMNANRLSANEMEPDEDLILKMLAEATISRIDDSKPSFLFHSAGKDSNAIALALAEAGWQKKVTLITHKSKGASDESEISARIAGELGFEHRVLHEIDLLNAQHHQAIDDYFINAPFPCVDNVTLAYPLYAFQEPELINSNLIFGDGNDSHMMSPPNKRQRSSLPYSKLTSKASFMRNHISSSSKITSLLRTPAEWFGKSGLSLRDSLEIYPASISVYPYWSRESELRKHWDIFDFKSDIYSTRTITERMIRKLHNFVDVIDSKLILPFADPKIASYFAKMPENYLFDRNELNNKLILRKILKDRIGLDSDAIGKMGWTYDSSAIVVRNWDDIVSEMNDCKLWHEPGLAKVIARLKTIMQSKHKYADLSGKLIYRVYLLSAWANRNKYLNG</sequence>
<evidence type="ECO:0000313" key="4">
    <source>
        <dbReference type="EMBL" id="SNY51865.1"/>
    </source>
</evidence>
<proteinExistence type="predicted"/>
<keyword evidence="5" id="KW-1185">Reference proteome</keyword>
<organism evidence="4 5">
    <name type="scientific">Arsukibacterium tuosuense</name>
    <dbReference type="NCBI Taxonomy" id="1323745"/>
    <lineage>
        <taxon>Bacteria</taxon>
        <taxon>Pseudomonadati</taxon>
        <taxon>Pseudomonadota</taxon>
        <taxon>Gammaproteobacteria</taxon>
        <taxon>Chromatiales</taxon>
        <taxon>Chromatiaceae</taxon>
        <taxon>Arsukibacterium</taxon>
    </lineage>
</organism>
<dbReference type="Proteomes" id="UP000219353">
    <property type="component" value="Unassembled WGS sequence"/>
</dbReference>
<dbReference type="GO" id="GO:0004066">
    <property type="term" value="F:asparagine synthase (glutamine-hydrolyzing) activity"/>
    <property type="evidence" value="ECO:0007669"/>
    <property type="project" value="UniProtKB-EC"/>
</dbReference>
<dbReference type="RefSeq" id="WP_097111237.1">
    <property type="nucleotide sequence ID" value="NZ_OBEB01000003.1"/>
</dbReference>
<evidence type="ECO:0000256" key="1">
    <source>
        <dbReference type="ARBA" id="ARBA00005187"/>
    </source>
</evidence>
<dbReference type="AlphaFoldDB" id="A0A285IV00"/>